<name>A0A0F9P718_9ZZZZ</name>
<proteinExistence type="predicted"/>
<protein>
    <submittedName>
        <fullName evidence="1">Uncharacterized protein</fullName>
    </submittedName>
</protein>
<dbReference type="EMBL" id="LAZR01003264">
    <property type="protein sequence ID" value="KKN20202.1"/>
    <property type="molecule type" value="Genomic_DNA"/>
</dbReference>
<organism evidence="1">
    <name type="scientific">marine sediment metagenome</name>
    <dbReference type="NCBI Taxonomy" id="412755"/>
    <lineage>
        <taxon>unclassified sequences</taxon>
        <taxon>metagenomes</taxon>
        <taxon>ecological metagenomes</taxon>
    </lineage>
</organism>
<dbReference type="AlphaFoldDB" id="A0A0F9P718"/>
<accession>A0A0F9P718</accession>
<gene>
    <name evidence="1" type="ORF">LCGC14_0937830</name>
</gene>
<comment type="caution">
    <text evidence="1">The sequence shown here is derived from an EMBL/GenBank/DDBJ whole genome shotgun (WGS) entry which is preliminary data.</text>
</comment>
<reference evidence="1" key="1">
    <citation type="journal article" date="2015" name="Nature">
        <title>Complex archaea that bridge the gap between prokaryotes and eukaryotes.</title>
        <authorList>
            <person name="Spang A."/>
            <person name="Saw J.H."/>
            <person name="Jorgensen S.L."/>
            <person name="Zaremba-Niedzwiedzka K."/>
            <person name="Martijn J."/>
            <person name="Lind A.E."/>
            <person name="van Eijk R."/>
            <person name="Schleper C."/>
            <person name="Guy L."/>
            <person name="Ettema T.J."/>
        </authorList>
    </citation>
    <scope>NUCLEOTIDE SEQUENCE</scope>
</reference>
<evidence type="ECO:0000313" key="1">
    <source>
        <dbReference type="EMBL" id="KKN20202.1"/>
    </source>
</evidence>
<sequence>MTETFTYTDDLQIEVVNEGTAKFEDQKPQALIDLKSWISDEIKAGNIEGWLPYNNFESSVTWKIIPK</sequence>